<name>A0AA38FLN8_TAXCH</name>
<dbReference type="EMBL" id="JAHRHJ020000008">
    <property type="protein sequence ID" value="KAH9306241.1"/>
    <property type="molecule type" value="Genomic_DNA"/>
</dbReference>
<reference evidence="3 4" key="1">
    <citation type="journal article" date="2021" name="Nat. Plants">
        <title>The Taxus genome provides insights into paclitaxel biosynthesis.</title>
        <authorList>
            <person name="Xiong X."/>
            <person name="Gou J."/>
            <person name="Liao Q."/>
            <person name="Li Y."/>
            <person name="Zhou Q."/>
            <person name="Bi G."/>
            <person name="Li C."/>
            <person name="Du R."/>
            <person name="Wang X."/>
            <person name="Sun T."/>
            <person name="Guo L."/>
            <person name="Liang H."/>
            <person name="Lu P."/>
            <person name="Wu Y."/>
            <person name="Zhang Z."/>
            <person name="Ro D.K."/>
            <person name="Shang Y."/>
            <person name="Huang S."/>
            <person name="Yan J."/>
        </authorList>
    </citation>
    <scope>NUCLEOTIDE SEQUENCE [LARGE SCALE GENOMIC DNA]</scope>
    <source>
        <strain evidence="3">Ta-2019</strain>
    </source>
</reference>
<evidence type="ECO:0000256" key="2">
    <source>
        <dbReference type="PROSITE-ProRule" id="PRU00708"/>
    </source>
</evidence>
<protein>
    <recommendedName>
        <fullName evidence="5">Pentatricopeptide repeat-containing protein</fullName>
    </recommendedName>
</protein>
<dbReference type="Gene3D" id="1.25.40.10">
    <property type="entry name" value="Tetratricopeptide repeat domain"/>
    <property type="match status" value="1"/>
</dbReference>
<keyword evidence="1" id="KW-0677">Repeat</keyword>
<proteinExistence type="predicted"/>
<dbReference type="Proteomes" id="UP000824469">
    <property type="component" value="Unassembled WGS sequence"/>
</dbReference>
<accession>A0AA38FLN8</accession>
<dbReference type="GO" id="GO:0003729">
    <property type="term" value="F:mRNA binding"/>
    <property type="evidence" value="ECO:0007669"/>
    <property type="project" value="TreeGrafter"/>
</dbReference>
<evidence type="ECO:0000313" key="4">
    <source>
        <dbReference type="Proteomes" id="UP000824469"/>
    </source>
</evidence>
<feature type="repeat" description="PPR" evidence="2">
    <location>
        <begin position="155"/>
        <end position="185"/>
    </location>
</feature>
<evidence type="ECO:0000256" key="1">
    <source>
        <dbReference type="ARBA" id="ARBA00022737"/>
    </source>
</evidence>
<dbReference type="NCBIfam" id="TIGR00756">
    <property type="entry name" value="PPR"/>
    <property type="match status" value="2"/>
</dbReference>
<feature type="repeat" description="PPR" evidence="2">
    <location>
        <begin position="120"/>
        <end position="154"/>
    </location>
</feature>
<dbReference type="GO" id="GO:0006396">
    <property type="term" value="P:RNA processing"/>
    <property type="evidence" value="ECO:0007669"/>
    <property type="project" value="TreeGrafter"/>
</dbReference>
<gene>
    <name evidence="3" type="ORF">KI387_010645</name>
</gene>
<organism evidence="3 4">
    <name type="scientific">Taxus chinensis</name>
    <name type="common">Chinese yew</name>
    <name type="synonym">Taxus wallichiana var. chinensis</name>
    <dbReference type="NCBI Taxonomy" id="29808"/>
    <lineage>
        <taxon>Eukaryota</taxon>
        <taxon>Viridiplantae</taxon>
        <taxon>Streptophyta</taxon>
        <taxon>Embryophyta</taxon>
        <taxon>Tracheophyta</taxon>
        <taxon>Spermatophyta</taxon>
        <taxon>Pinopsida</taxon>
        <taxon>Pinidae</taxon>
        <taxon>Conifers II</taxon>
        <taxon>Cupressales</taxon>
        <taxon>Taxaceae</taxon>
        <taxon>Taxus</taxon>
    </lineage>
</organism>
<dbReference type="PANTHER" id="PTHR47934">
    <property type="entry name" value="PENTATRICOPEPTIDE REPEAT-CONTAINING PROTEIN PET309, MITOCHONDRIAL"/>
    <property type="match status" value="1"/>
</dbReference>
<dbReference type="GO" id="GO:0009507">
    <property type="term" value="C:chloroplast"/>
    <property type="evidence" value="ECO:0007669"/>
    <property type="project" value="TreeGrafter"/>
</dbReference>
<dbReference type="Pfam" id="PF13812">
    <property type="entry name" value="PPR_3"/>
    <property type="match status" value="1"/>
</dbReference>
<keyword evidence="4" id="KW-1185">Reference proteome</keyword>
<evidence type="ECO:0000313" key="3">
    <source>
        <dbReference type="EMBL" id="KAH9306241.1"/>
    </source>
</evidence>
<dbReference type="InterPro" id="IPR002885">
    <property type="entry name" value="PPR_rpt"/>
</dbReference>
<comment type="caution">
    <text evidence="3">The sequence shown here is derived from an EMBL/GenBank/DDBJ whole genome shotgun (WGS) entry which is preliminary data.</text>
</comment>
<dbReference type="AlphaFoldDB" id="A0AA38FLN8"/>
<feature type="non-terminal residue" evidence="3">
    <location>
        <position position="203"/>
    </location>
</feature>
<dbReference type="InterPro" id="IPR051114">
    <property type="entry name" value="Mito_RNA_Proc_CCM1"/>
</dbReference>
<dbReference type="PANTHER" id="PTHR47934:SF4">
    <property type="entry name" value="OS08G0191900 PROTEIN"/>
    <property type="match status" value="1"/>
</dbReference>
<feature type="non-terminal residue" evidence="3">
    <location>
        <position position="1"/>
    </location>
</feature>
<dbReference type="PROSITE" id="PS51375">
    <property type="entry name" value="PPR"/>
    <property type="match status" value="2"/>
</dbReference>
<evidence type="ECO:0008006" key="5">
    <source>
        <dbReference type="Google" id="ProtNLM"/>
    </source>
</evidence>
<dbReference type="InterPro" id="IPR011990">
    <property type="entry name" value="TPR-like_helical_dom_sf"/>
</dbReference>
<sequence>YKLRHHLPPHLPPKIEAFPCFERERTKFLCLAVSSLNKKTLLSSSSSSSSSPDREWKKMMTEIETSGLAVPVLRNLLTKRKHLPREFLVGTLVRFNQLKQWNIVTEIIEWVRWQHWWDFTEMDFNMLVSAYGKQGEIEKAETTLRSMTKYGFSLDVVSYTALMEAYGKAGHYNRAESIFRRMKIIWPGAISGNIPDDLKIFCG</sequence>